<dbReference type="PANTHER" id="PTHR43377">
    <property type="entry name" value="BILIVERDIN REDUCTASE A"/>
    <property type="match status" value="1"/>
</dbReference>
<sequence length="352" mass="40079">MSALRLGYAGCGFMAQNVHLPNLTALPECEVAALAEVRPDLGRKVQAKFGIPSFHEDHMGLARDDSLDVLAVSSGFTTQGEIAIDFLRTGRPVFMEKPMALSLRQADRILEAAQTPGARLMVGYMKRHDAGNQLALERLREFRKSDELGDVMYVRAHGFCGDWICGMDVSRMETSKLPLPVETRTGPDWLPADHRPHYVNFLQQYCHNLNFLRYLLDAGDDAQVVAVDLDRTSIQGVTVLRIGGVRCMLETGRLEHYRWDDHTQVYFRKGWIQVWAPPLLNENLPAEVEIYRGGSRHSFERPLPRDRWSWAYRREMEAFLDCVRTGEPFLASGEDARTDIRLVEDLYRMHSG</sequence>
<evidence type="ECO:0000313" key="2">
    <source>
        <dbReference type="EMBL" id="MYD91728.1"/>
    </source>
</evidence>
<dbReference type="Gene3D" id="3.40.50.720">
    <property type="entry name" value="NAD(P)-binding Rossmann-like Domain"/>
    <property type="match status" value="1"/>
</dbReference>
<dbReference type="AlphaFoldDB" id="A0A6B1DWV0"/>
<organism evidence="2">
    <name type="scientific">Caldilineaceae bacterium SB0662_bin_9</name>
    <dbReference type="NCBI Taxonomy" id="2605258"/>
    <lineage>
        <taxon>Bacteria</taxon>
        <taxon>Bacillati</taxon>
        <taxon>Chloroflexota</taxon>
        <taxon>Caldilineae</taxon>
        <taxon>Caldilineales</taxon>
        <taxon>Caldilineaceae</taxon>
    </lineage>
</organism>
<protein>
    <submittedName>
        <fullName evidence="2">Gfo/Idh/MocA family oxidoreductase</fullName>
    </submittedName>
</protein>
<evidence type="ECO:0000259" key="1">
    <source>
        <dbReference type="Pfam" id="PF01408"/>
    </source>
</evidence>
<dbReference type="InterPro" id="IPR051450">
    <property type="entry name" value="Gfo/Idh/MocA_Oxidoreductases"/>
</dbReference>
<dbReference type="SUPFAM" id="SSF51735">
    <property type="entry name" value="NAD(P)-binding Rossmann-fold domains"/>
    <property type="match status" value="1"/>
</dbReference>
<reference evidence="2" key="1">
    <citation type="submission" date="2019-09" db="EMBL/GenBank/DDBJ databases">
        <title>Characterisation of the sponge microbiome using genome-centric metagenomics.</title>
        <authorList>
            <person name="Engelberts J.P."/>
            <person name="Robbins S.J."/>
            <person name="De Goeij J.M."/>
            <person name="Aranda M."/>
            <person name="Bell S.C."/>
            <person name="Webster N.S."/>
        </authorList>
    </citation>
    <scope>NUCLEOTIDE SEQUENCE</scope>
    <source>
        <strain evidence="2">SB0662_bin_9</strain>
    </source>
</reference>
<dbReference type="GO" id="GO:0000166">
    <property type="term" value="F:nucleotide binding"/>
    <property type="evidence" value="ECO:0007669"/>
    <property type="project" value="InterPro"/>
</dbReference>
<dbReference type="Gene3D" id="3.30.360.10">
    <property type="entry name" value="Dihydrodipicolinate Reductase, domain 2"/>
    <property type="match status" value="1"/>
</dbReference>
<dbReference type="InterPro" id="IPR036291">
    <property type="entry name" value="NAD(P)-bd_dom_sf"/>
</dbReference>
<proteinExistence type="predicted"/>
<dbReference type="EMBL" id="VXPY01000111">
    <property type="protein sequence ID" value="MYD91728.1"/>
    <property type="molecule type" value="Genomic_DNA"/>
</dbReference>
<dbReference type="InterPro" id="IPR000683">
    <property type="entry name" value="Gfo/Idh/MocA-like_OxRdtase_N"/>
</dbReference>
<gene>
    <name evidence="2" type="ORF">F4Y08_15580</name>
</gene>
<feature type="domain" description="Gfo/Idh/MocA-like oxidoreductase N-terminal" evidence="1">
    <location>
        <begin position="5"/>
        <end position="124"/>
    </location>
</feature>
<dbReference type="SUPFAM" id="SSF55347">
    <property type="entry name" value="Glyceraldehyde-3-phosphate dehydrogenase-like, C-terminal domain"/>
    <property type="match status" value="1"/>
</dbReference>
<comment type="caution">
    <text evidence="2">The sequence shown here is derived from an EMBL/GenBank/DDBJ whole genome shotgun (WGS) entry which is preliminary data.</text>
</comment>
<accession>A0A6B1DWV0</accession>
<name>A0A6B1DWV0_9CHLR</name>
<dbReference type="PANTHER" id="PTHR43377:SF1">
    <property type="entry name" value="BILIVERDIN REDUCTASE A"/>
    <property type="match status" value="1"/>
</dbReference>
<dbReference type="Pfam" id="PF01408">
    <property type="entry name" value="GFO_IDH_MocA"/>
    <property type="match status" value="1"/>
</dbReference>